<keyword evidence="6" id="KW-1185">Reference proteome</keyword>
<dbReference type="PANTHER" id="PTHR11225">
    <property type="entry name" value="NUCLEAR PORE COMPLEX PROTEIN NUP93 NUCLEOPORIN NUP93 DEAD EYE PROTEIN"/>
    <property type="match status" value="1"/>
</dbReference>
<protein>
    <submittedName>
        <fullName evidence="5">Uncharacterized protein</fullName>
    </submittedName>
</protein>
<comment type="caution">
    <text evidence="5">The sequence shown here is derived from an EMBL/GenBank/DDBJ whole genome shotgun (WGS) entry which is preliminary data.</text>
</comment>
<evidence type="ECO:0000256" key="4">
    <source>
        <dbReference type="SAM" id="MobiDB-lite"/>
    </source>
</evidence>
<dbReference type="GO" id="GO:0006606">
    <property type="term" value="P:protein import into nucleus"/>
    <property type="evidence" value="ECO:0007669"/>
    <property type="project" value="TreeGrafter"/>
</dbReference>
<dbReference type="PANTHER" id="PTHR11225:SF4">
    <property type="entry name" value="NUCLEAR PORE COMPLEX PROTEIN NUP93"/>
    <property type="match status" value="1"/>
</dbReference>
<proteinExistence type="inferred from homology"/>
<gene>
    <name evidence="5" type="ORF">BDA99DRAFT_88623</name>
</gene>
<dbReference type="GO" id="GO:0016973">
    <property type="term" value="P:poly(A)+ mRNA export from nucleus"/>
    <property type="evidence" value="ECO:0007669"/>
    <property type="project" value="TreeGrafter"/>
</dbReference>
<dbReference type="AlphaFoldDB" id="A0AAD5K8L3"/>
<comment type="similarity">
    <text evidence="2">Belongs to the nucleoporin interacting component (NIC) family.</text>
</comment>
<comment type="subcellular location">
    <subcellularLocation>
        <location evidence="1">Nucleus envelope</location>
    </subcellularLocation>
</comment>
<evidence type="ECO:0000313" key="5">
    <source>
        <dbReference type="EMBL" id="KAI9260672.1"/>
    </source>
</evidence>
<dbReference type="InterPro" id="IPR007231">
    <property type="entry name" value="Nucleoporin_int_Nup93/Nic96"/>
</dbReference>
<dbReference type="Proteomes" id="UP001209540">
    <property type="component" value="Unassembled WGS sequence"/>
</dbReference>
<dbReference type="GO" id="GO:0005643">
    <property type="term" value="C:nuclear pore"/>
    <property type="evidence" value="ECO:0007669"/>
    <property type="project" value="InterPro"/>
</dbReference>
<feature type="region of interest" description="Disordered" evidence="4">
    <location>
        <begin position="13"/>
        <end position="32"/>
    </location>
</feature>
<dbReference type="GO" id="GO:0017056">
    <property type="term" value="F:structural constituent of nuclear pore"/>
    <property type="evidence" value="ECO:0007669"/>
    <property type="project" value="InterPro"/>
</dbReference>
<reference evidence="5" key="1">
    <citation type="journal article" date="2022" name="IScience">
        <title>Evolution of zygomycete secretomes and the origins of terrestrial fungal ecologies.</title>
        <authorList>
            <person name="Chang Y."/>
            <person name="Wang Y."/>
            <person name="Mondo S."/>
            <person name="Ahrendt S."/>
            <person name="Andreopoulos W."/>
            <person name="Barry K."/>
            <person name="Beard J."/>
            <person name="Benny G.L."/>
            <person name="Blankenship S."/>
            <person name="Bonito G."/>
            <person name="Cuomo C."/>
            <person name="Desiro A."/>
            <person name="Gervers K.A."/>
            <person name="Hundley H."/>
            <person name="Kuo A."/>
            <person name="LaButti K."/>
            <person name="Lang B.F."/>
            <person name="Lipzen A."/>
            <person name="O'Donnell K."/>
            <person name="Pangilinan J."/>
            <person name="Reynolds N."/>
            <person name="Sandor L."/>
            <person name="Smith M.E."/>
            <person name="Tsang A."/>
            <person name="Grigoriev I.V."/>
            <person name="Stajich J.E."/>
            <person name="Spatafora J.W."/>
        </authorList>
    </citation>
    <scope>NUCLEOTIDE SEQUENCE</scope>
    <source>
        <strain evidence="5">RSA 2281</strain>
    </source>
</reference>
<organism evidence="5 6">
    <name type="scientific">Phascolomyces articulosus</name>
    <dbReference type="NCBI Taxonomy" id="60185"/>
    <lineage>
        <taxon>Eukaryota</taxon>
        <taxon>Fungi</taxon>
        <taxon>Fungi incertae sedis</taxon>
        <taxon>Mucoromycota</taxon>
        <taxon>Mucoromycotina</taxon>
        <taxon>Mucoromycetes</taxon>
        <taxon>Mucorales</taxon>
        <taxon>Lichtheimiaceae</taxon>
        <taxon>Phascolomyces</taxon>
    </lineage>
</organism>
<evidence type="ECO:0000313" key="6">
    <source>
        <dbReference type="Proteomes" id="UP001209540"/>
    </source>
</evidence>
<evidence type="ECO:0000256" key="2">
    <source>
        <dbReference type="ARBA" id="ARBA00010186"/>
    </source>
</evidence>
<sequence length="196" mass="22303">MWTLWSSLNALINSNENNPPNMSEEKKNDQSATLKQILEQSKLITSKIQHYQLPQIERGLDQIDSQTHNLTTKTAQNEDQSNIDIRAHYFLSKARVNTQVLLRDLGTIHLGAAPDRRQPIYDTDVEASLARERITTIIDVIADGQQEILDDIDNQFDHDLNATWRATRDTMTGGYDAEMERTDINAVNLSKSNLQV</sequence>
<feature type="compositionally biased region" description="Low complexity" evidence="4">
    <location>
        <begin position="13"/>
        <end position="22"/>
    </location>
</feature>
<name>A0AAD5K8L3_9FUNG</name>
<evidence type="ECO:0000256" key="1">
    <source>
        <dbReference type="ARBA" id="ARBA00004259"/>
    </source>
</evidence>
<keyword evidence="3" id="KW-0539">Nucleus</keyword>
<evidence type="ECO:0000256" key="3">
    <source>
        <dbReference type="ARBA" id="ARBA00023242"/>
    </source>
</evidence>
<reference evidence="5" key="2">
    <citation type="submission" date="2023-02" db="EMBL/GenBank/DDBJ databases">
        <authorList>
            <consortium name="DOE Joint Genome Institute"/>
            <person name="Mondo S.J."/>
            <person name="Chang Y."/>
            <person name="Wang Y."/>
            <person name="Ahrendt S."/>
            <person name="Andreopoulos W."/>
            <person name="Barry K."/>
            <person name="Beard J."/>
            <person name="Benny G.L."/>
            <person name="Blankenship S."/>
            <person name="Bonito G."/>
            <person name="Cuomo C."/>
            <person name="Desiro A."/>
            <person name="Gervers K.A."/>
            <person name="Hundley H."/>
            <person name="Kuo A."/>
            <person name="LaButti K."/>
            <person name="Lang B.F."/>
            <person name="Lipzen A."/>
            <person name="O'Donnell K."/>
            <person name="Pangilinan J."/>
            <person name="Reynolds N."/>
            <person name="Sandor L."/>
            <person name="Smith M.W."/>
            <person name="Tsang A."/>
            <person name="Grigoriev I.V."/>
            <person name="Stajich J.E."/>
            <person name="Spatafora J.W."/>
        </authorList>
    </citation>
    <scope>NUCLEOTIDE SEQUENCE</scope>
    <source>
        <strain evidence="5">RSA 2281</strain>
    </source>
</reference>
<accession>A0AAD5K8L3</accession>
<dbReference type="EMBL" id="JAIXMP010000016">
    <property type="protein sequence ID" value="KAI9260672.1"/>
    <property type="molecule type" value="Genomic_DNA"/>
</dbReference>